<accession>A0A6N1NLN5</accession>
<evidence type="ECO:0000313" key="1">
    <source>
        <dbReference type="EMBL" id="QKU35405.1"/>
    </source>
</evidence>
<organism evidence="1">
    <name type="scientific">Tupanvirus soda lake</name>
    <dbReference type="NCBI Taxonomy" id="2126985"/>
    <lineage>
        <taxon>Viruses</taxon>
        <taxon>Varidnaviria</taxon>
        <taxon>Bamfordvirae</taxon>
        <taxon>Nucleocytoviricota</taxon>
        <taxon>Megaviricetes</taxon>
        <taxon>Imitervirales</taxon>
        <taxon>Mimiviridae</taxon>
        <taxon>Megamimivirinae</taxon>
        <taxon>Tupanvirus</taxon>
        <taxon>Tupanvirus salinum</taxon>
    </lineage>
</organism>
<name>A0A6N1NLN5_9VIRU</name>
<dbReference type="RefSeq" id="YP_010782069.1">
    <property type="nucleotide sequence ID" value="NC_075039.1"/>
</dbReference>
<reference evidence="1" key="2">
    <citation type="journal article" date="2018" name="Nat. Commun.">
        <title>Tailed giant Tupanvirus possesses the most complete translational apparatus of the known virosphere.</title>
        <authorList>
            <person name="Abrahao J."/>
            <person name="Silva L."/>
            <person name="Silva L.S."/>
            <person name="Khalil J.Y.B."/>
            <person name="Rodrigues R."/>
            <person name="Arantes T."/>
            <person name="Assis F."/>
            <person name="Boratto P."/>
            <person name="Andrade M."/>
            <person name="Kroon E.G."/>
            <person name="Ribeiro B."/>
            <person name="Bergier I."/>
            <person name="Seligmann H."/>
            <person name="Ghigo E."/>
            <person name="Colson P."/>
            <person name="Levasseur A."/>
            <person name="Kroemer G."/>
            <person name="Raoult D."/>
            <person name="La Scola B."/>
        </authorList>
    </citation>
    <scope>NUCLEOTIDE SEQUENCE [LARGE SCALE GENOMIC DNA]</scope>
    <source>
        <strain evidence="1">Soda lake</strain>
    </source>
</reference>
<dbReference type="GeneID" id="80518833"/>
<protein>
    <submittedName>
        <fullName evidence="1">Putative orfan</fullName>
    </submittedName>
</protein>
<proteinExistence type="predicted"/>
<dbReference type="EMBL" id="KY523104">
    <property type="protein sequence ID" value="QKU35405.1"/>
    <property type="molecule type" value="Genomic_DNA"/>
</dbReference>
<sequence>MGILNSTLKTQIITQHNLHELYEDKIIYHSQNKHIPFVVLYFEKDMAPECYNILSKIKNCGGSCEIYYDQSKIMVLHNNDTNISYSSKLVSPSTFGWIY</sequence>
<reference evidence="1" key="1">
    <citation type="submission" date="2017-01" db="EMBL/GenBank/DDBJ databases">
        <authorList>
            <person name="Assis F.L."/>
            <person name="Abrahao J.S."/>
            <person name="Silva L."/>
            <person name="Khalil J.B."/>
            <person name="Rodrigues R."/>
            <person name="Silva L.S."/>
            <person name="Arantes T."/>
            <person name="Boratto P."/>
            <person name="Andrade M."/>
            <person name="Kroon E.G."/>
            <person name="Ribeiro B."/>
            <person name="Bergier I."/>
            <person name="Seligmann H."/>
            <person name="Ghigo E."/>
            <person name="Colson P."/>
            <person name="Levasseur A."/>
            <person name="Raoult D."/>
            <person name="Scola B.L."/>
        </authorList>
    </citation>
    <scope>NUCLEOTIDE SEQUENCE</scope>
    <source>
        <strain evidence="1">Soda lake</strain>
    </source>
</reference>
<dbReference type="KEGG" id="vg:80518833"/>